<evidence type="ECO:0000256" key="1">
    <source>
        <dbReference type="SAM" id="MobiDB-lite"/>
    </source>
</evidence>
<feature type="compositionally biased region" description="Low complexity" evidence="1">
    <location>
        <begin position="493"/>
        <end position="508"/>
    </location>
</feature>
<dbReference type="AlphaFoldDB" id="A0A8H4LDP1"/>
<evidence type="ECO:0000313" key="2">
    <source>
        <dbReference type="EMBL" id="KAF4466223.1"/>
    </source>
</evidence>
<proteinExistence type="predicted"/>
<gene>
    <name evidence="2" type="ORF">FALBO_6918</name>
</gene>
<keyword evidence="3" id="KW-1185">Reference proteome</keyword>
<dbReference type="EMBL" id="JAADYS010000914">
    <property type="protein sequence ID" value="KAF4466223.1"/>
    <property type="molecule type" value="Genomic_DNA"/>
</dbReference>
<comment type="caution">
    <text evidence="2">The sequence shown here is derived from an EMBL/GenBank/DDBJ whole genome shotgun (WGS) entry which is preliminary data.</text>
</comment>
<feature type="region of interest" description="Disordered" evidence="1">
    <location>
        <begin position="463"/>
        <end position="539"/>
    </location>
</feature>
<sequence>METQSPSTGPHVPVYGDVFSQDNDWGNLFELMATFENNDDARDITEAWPESFERDDAYIDHLDDPQAHAMSLPDLLDHIRRIHRLLSAVQETFNCCLEFYSSIGYAVGHHRSLLRHWLHHDSSHSPDTFNTCVHCGNTFGSIYASAPGSVDHNKELGRRLKRLYIRKVLRKTLRNKCGMLRELLSTANGSDQVSSRRLSTLVENPVHVWRSGLKAINIVLGNVVPESTEDVISLILMADSMRTIPHLGLDDLWRLNRFKNDVARWKQTITSGDIPVFDLFAFLMYGLQIDGYTPSPLPDNQLQVLRDFLQGIISQIDVPDQSDTAIPIIPGCQNQADGLTTPTSSRLPPHFVRWDPGDSDLNFDCNIERPSFQPVSLSTAAIIGSVIFGVVLACLLAWQSCGPIANTLKPAWEEYSGHDEESTSILRNGFIVHLLRPGPASTIDGIDLHHSVSSRHSLSPQGHDYGLSYVSSSPPTLPTASSQASLLSPQPERTSTLSSRSNSATSTAQKRRPGSTALDSETLIPSKRRRKSPGSRRCEGCNTDFASVSNARRHKNTVKCSGRSETPLSSLGWRVHNGW</sequence>
<accession>A0A8H4LDP1</accession>
<feature type="compositionally biased region" description="Low complexity" evidence="1">
    <location>
        <begin position="471"/>
        <end position="485"/>
    </location>
</feature>
<evidence type="ECO:0000313" key="3">
    <source>
        <dbReference type="Proteomes" id="UP000554235"/>
    </source>
</evidence>
<organism evidence="2 3">
    <name type="scientific">Fusarium albosuccineum</name>
    <dbReference type="NCBI Taxonomy" id="1237068"/>
    <lineage>
        <taxon>Eukaryota</taxon>
        <taxon>Fungi</taxon>
        <taxon>Dikarya</taxon>
        <taxon>Ascomycota</taxon>
        <taxon>Pezizomycotina</taxon>
        <taxon>Sordariomycetes</taxon>
        <taxon>Hypocreomycetidae</taxon>
        <taxon>Hypocreales</taxon>
        <taxon>Nectriaceae</taxon>
        <taxon>Fusarium</taxon>
        <taxon>Fusarium decemcellulare species complex</taxon>
    </lineage>
</organism>
<reference evidence="2 3" key="1">
    <citation type="submission" date="2020-01" db="EMBL/GenBank/DDBJ databases">
        <title>Identification and distribution of gene clusters putatively required for synthesis of sphingolipid metabolism inhibitors in phylogenetically diverse species of the filamentous fungus Fusarium.</title>
        <authorList>
            <person name="Kim H.-S."/>
            <person name="Busman M."/>
            <person name="Brown D.W."/>
            <person name="Divon H."/>
            <person name="Uhlig S."/>
            <person name="Proctor R.H."/>
        </authorList>
    </citation>
    <scope>NUCLEOTIDE SEQUENCE [LARGE SCALE GENOMIC DNA]</scope>
    <source>
        <strain evidence="2 3">NRRL 20459</strain>
    </source>
</reference>
<dbReference type="Proteomes" id="UP000554235">
    <property type="component" value="Unassembled WGS sequence"/>
</dbReference>
<name>A0A8H4LDP1_9HYPO</name>
<protein>
    <submittedName>
        <fullName evidence="2">Uncharacterized protein</fullName>
    </submittedName>
</protein>
<dbReference type="OrthoDB" id="10504385at2759"/>